<dbReference type="PANTHER" id="PTHR31901">
    <property type="entry name" value="GH3 DOMAIN-CONTAINING PROTEIN"/>
    <property type="match status" value="1"/>
</dbReference>
<reference evidence="3" key="1">
    <citation type="submission" date="2022-03" db="EMBL/GenBank/DDBJ databases">
        <title>De novo assembled genomes of Belliella spp. (Cyclobacteriaceae) strains.</title>
        <authorList>
            <person name="Szabo A."/>
            <person name="Korponai K."/>
            <person name="Felfoldi T."/>
        </authorList>
    </citation>
    <scope>NUCLEOTIDE SEQUENCE</scope>
    <source>
        <strain evidence="3">DSM 111903</strain>
    </source>
</reference>
<dbReference type="RefSeq" id="WP_241410136.1">
    <property type="nucleotide sequence ID" value="NZ_JAKZGO010000002.1"/>
</dbReference>
<organism evidence="3 4">
    <name type="scientific">Belliella alkalica</name>
    <dbReference type="NCBI Taxonomy" id="1730871"/>
    <lineage>
        <taxon>Bacteria</taxon>
        <taxon>Pseudomonadati</taxon>
        <taxon>Bacteroidota</taxon>
        <taxon>Cytophagia</taxon>
        <taxon>Cytophagales</taxon>
        <taxon>Cyclobacteriaceae</taxon>
        <taxon>Belliella</taxon>
    </lineage>
</organism>
<feature type="domain" description="GH3 C-terminal" evidence="2">
    <location>
        <begin position="394"/>
        <end position="498"/>
    </location>
</feature>
<dbReference type="Pfam" id="PF23571">
    <property type="entry name" value="GH3_M"/>
    <property type="match status" value="1"/>
</dbReference>
<comment type="caution">
    <text evidence="3">The sequence shown here is derived from an EMBL/GenBank/DDBJ whole genome shotgun (WGS) entry which is preliminary data.</text>
</comment>
<dbReference type="PANTHER" id="PTHR31901:SF9">
    <property type="entry name" value="GH3 DOMAIN-CONTAINING PROTEIN"/>
    <property type="match status" value="1"/>
</dbReference>
<evidence type="ECO:0000259" key="1">
    <source>
        <dbReference type="Pfam" id="PF23571"/>
    </source>
</evidence>
<feature type="domain" description="GH3 middle" evidence="1">
    <location>
        <begin position="303"/>
        <end position="367"/>
    </location>
</feature>
<keyword evidence="4" id="KW-1185">Reference proteome</keyword>
<dbReference type="InterPro" id="IPR055377">
    <property type="entry name" value="GH3_M"/>
</dbReference>
<dbReference type="InterPro" id="IPR004993">
    <property type="entry name" value="GH3"/>
</dbReference>
<evidence type="ECO:0000313" key="4">
    <source>
        <dbReference type="Proteomes" id="UP001165430"/>
    </source>
</evidence>
<dbReference type="Pfam" id="PF03321">
    <property type="entry name" value="GH3"/>
    <property type="match status" value="2"/>
</dbReference>
<sequence>MAILGTLLKKGIRLRESLEQEGSTPIELQKQTLQKLLIKSAKTEIGKKYGFGEILKSFKKESQEFYSSFSNSVPIYDYEKIYNEWWHKLKNGEKNVTWPGFIRYFALSSGTSGASSKFIPISKDMVKAIRKTGVRQILTLSKYDLPDNLYTKGILMLGGSTDLEFNGTYFAGDLSGITTGRLPIWFQRFYKPGKMIARNKDWGQKLDQIVQNAPKWDIGIIVGVPAWLQILMEKIIAKYELKTIHDIWPNLQIFVHGGVSFQPYQKGFEKLLAKPLIYMETYLASEGFMAFQALPDRKSMRLVLNTGIFHEFIPFNDQNFDANGEVRENAQTLNVDQIEEGKEYALLISTCAGAWRYLIGDVIKFVSKEESEIIITGRTKHFLSLCGEHLSVDNMNKAVNLLEDEFDIDIREFTVLGKPHGSLFAHHWYFGTEDKVDLELLKVKLDEVLSMLNDDYAVERKHALKDVKVNLISPSLFYAWLKSEGKEGGQNKFPRVLKGDKMTSWLHFLEEQNSDR</sequence>
<evidence type="ECO:0000259" key="2">
    <source>
        <dbReference type="Pfam" id="PF23572"/>
    </source>
</evidence>
<dbReference type="EMBL" id="JAKZGO010000002">
    <property type="protein sequence ID" value="MCH7412554.1"/>
    <property type="molecule type" value="Genomic_DNA"/>
</dbReference>
<dbReference type="Proteomes" id="UP001165430">
    <property type="component" value="Unassembled WGS sequence"/>
</dbReference>
<dbReference type="InterPro" id="IPR055378">
    <property type="entry name" value="GH3_C"/>
</dbReference>
<protein>
    <submittedName>
        <fullName evidence="3">GH3 auxin-responsive promoter family protein</fullName>
    </submittedName>
</protein>
<gene>
    <name evidence="3" type="ORF">MM213_03580</name>
</gene>
<accession>A0ABS9V8J8</accession>
<proteinExistence type="predicted"/>
<dbReference type="Pfam" id="PF23572">
    <property type="entry name" value="GH3_C"/>
    <property type="match status" value="1"/>
</dbReference>
<name>A0ABS9V8J8_9BACT</name>
<evidence type="ECO:0000313" key="3">
    <source>
        <dbReference type="EMBL" id="MCH7412554.1"/>
    </source>
</evidence>